<feature type="non-terminal residue" evidence="1">
    <location>
        <position position="1"/>
    </location>
</feature>
<accession>A0ACA9QN11</accession>
<organism evidence="1 2">
    <name type="scientific">Cetraspora pellucida</name>
    <dbReference type="NCBI Taxonomy" id="1433469"/>
    <lineage>
        <taxon>Eukaryota</taxon>
        <taxon>Fungi</taxon>
        <taxon>Fungi incertae sedis</taxon>
        <taxon>Mucoromycota</taxon>
        <taxon>Glomeromycotina</taxon>
        <taxon>Glomeromycetes</taxon>
        <taxon>Diversisporales</taxon>
        <taxon>Gigasporaceae</taxon>
        <taxon>Cetraspora</taxon>
    </lineage>
</organism>
<protein>
    <submittedName>
        <fullName evidence="1">12422_t:CDS:1</fullName>
    </submittedName>
</protein>
<dbReference type="Proteomes" id="UP000789366">
    <property type="component" value="Unassembled WGS sequence"/>
</dbReference>
<evidence type="ECO:0000313" key="1">
    <source>
        <dbReference type="EMBL" id="CAG8758176.1"/>
    </source>
</evidence>
<evidence type="ECO:0000313" key="2">
    <source>
        <dbReference type="Proteomes" id="UP000789366"/>
    </source>
</evidence>
<proteinExistence type="predicted"/>
<gene>
    <name evidence="1" type="ORF">SPELUC_LOCUS14951</name>
</gene>
<reference evidence="1" key="1">
    <citation type="submission" date="2021-06" db="EMBL/GenBank/DDBJ databases">
        <authorList>
            <person name="Kallberg Y."/>
            <person name="Tangrot J."/>
            <person name="Rosling A."/>
        </authorList>
    </citation>
    <scope>NUCLEOTIDE SEQUENCE</scope>
    <source>
        <strain evidence="1">28 12/20/2015</strain>
    </source>
</reference>
<name>A0ACA9QN11_9GLOM</name>
<dbReference type="EMBL" id="CAJVPW010046757">
    <property type="protein sequence ID" value="CAG8758176.1"/>
    <property type="molecule type" value="Genomic_DNA"/>
</dbReference>
<keyword evidence="2" id="KW-1185">Reference proteome</keyword>
<feature type="non-terminal residue" evidence="1">
    <location>
        <position position="60"/>
    </location>
</feature>
<comment type="caution">
    <text evidence="1">The sequence shown here is derived from an EMBL/GenBank/DDBJ whole genome shotgun (WGS) entry which is preliminary data.</text>
</comment>
<sequence length="60" mass="7104">VEIRKTYEVSSETLRRWNDQGKITSIRTPGGNRLYSVKDIENIFGNQERIDEKKKICYAR</sequence>